<reference evidence="8" key="1">
    <citation type="submission" date="2018-05" db="EMBL/GenBank/DDBJ databases">
        <authorList>
            <person name="Lanie J.A."/>
            <person name="Ng W.-L."/>
            <person name="Kazmierczak K.M."/>
            <person name="Andrzejewski T.M."/>
            <person name="Davidsen T.M."/>
            <person name="Wayne K.J."/>
            <person name="Tettelin H."/>
            <person name="Glass J.I."/>
            <person name="Rusch D."/>
            <person name="Podicherti R."/>
            <person name="Tsui H.-C.T."/>
            <person name="Winkler M.E."/>
        </authorList>
    </citation>
    <scope>NUCLEOTIDE SEQUENCE</scope>
    <source>
        <strain evidence="8">KNB</strain>
    </source>
</reference>
<dbReference type="InterPro" id="IPR015424">
    <property type="entry name" value="PyrdxlP-dep_Trfase"/>
</dbReference>
<dbReference type="SUPFAM" id="SSF53383">
    <property type="entry name" value="PLP-dependent transferases"/>
    <property type="match status" value="1"/>
</dbReference>
<dbReference type="GO" id="GO:0019752">
    <property type="term" value="P:carboxylic acid metabolic process"/>
    <property type="evidence" value="ECO:0007669"/>
    <property type="project" value="InterPro"/>
</dbReference>
<keyword evidence="5 7" id="KW-0456">Lyase</keyword>
<dbReference type="Gene3D" id="3.40.640.10">
    <property type="entry name" value="Type I PLP-dependent aspartate aminotransferase-like (Major domain)"/>
    <property type="match status" value="1"/>
</dbReference>
<name>A0A2X0SKC0_9PROT</name>
<evidence type="ECO:0000313" key="8">
    <source>
        <dbReference type="EMBL" id="SPS06306.1"/>
    </source>
</evidence>
<comment type="similarity">
    <text evidence="2 7">Belongs to the group II decarboxylase family.</text>
</comment>
<dbReference type="PANTHER" id="PTHR46101:SF2">
    <property type="entry name" value="SERINE DECARBOXYLASE"/>
    <property type="match status" value="1"/>
</dbReference>
<dbReference type="InterPro" id="IPR006311">
    <property type="entry name" value="TAT_signal"/>
</dbReference>
<evidence type="ECO:0000256" key="2">
    <source>
        <dbReference type="ARBA" id="ARBA00009533"/>
    </source>
</evidence>
<dbReference type="GO" id="GO:0016831">
    <property type="term" value="F:carboxy-lyase activity"/>
    <property type="evidence" value="ECO:0007669"/>
    <property type="project" value="UniProtKB-KW"/>
</dbReference>
<evidence type="ECO:0000256" key="3">
    <source>
        <dbReference type="ARBA" id="ARBA00022793"/>
    </source>
</evidence>
<accession>A0A2X0SKC0</accession>
<dbReference type="GO" id="GO:0030170">
    <property type="term" value="F:pyridoxal phosphate binding"/>
    <property type="evidence" value="ECO:0007669"/>
    <property type="project" value="InterPro"/>
</dbReference>
<evidence type="ECO:0000256" key="7">
    <source>
        <dbReference type="RuleBase" id="RU000382"/>
    </source>
</evidence>
<evidence type="ECO:0000256" key="1">
    <source>
        <dbReference type="ARBA" id="ARBA00001933"/>
    </source>
</evidence>
<dbReference type="InterPro" id="IPR002129">
    <property type="entry name" value="PyrdxlP-dep_de-COase"/>
</dbReference>
<keyword evidence="3" id="KW-0210">Decarboxylase</keyword>
<sequence>MHITRRRFLAFSGIGMATAFAGCRPLEIREVSPDSALDAINQPGLTGKALLAGNKHRFLGYPINMTTLPDEFFSWRRQLHAAGINQFAFNNVGNPFKESSLPFNTHDFEREVIRHFAGLYGFPDHDYWGFLSNSGTDSNMHGMYMGRTLLTTRTGVRPKVYFTGEAHYSIQILGDLLGMEMVQVATLADGGMDKVSLADHLADNRDHPVLVVATVGTTFKGAIDHVDAIQSVLQGVDSYVHLDAALFGGYLPYTPFVSEVLHQNGNRRRYDSLAVSCHKFFGFPSPAGLFITRDSLYQEFNEQFSRIHKPEYIHHVPGTITCSRDAVKPAEFYFFTTGSASTRQAADAGSILQLTARLHQEMQSRVSMLQATRANHLSNTLYFRKPSPAIIKKYSLATMNLATVAGKEGYAHVVIMPHVTDRVIDEFLTDLEADRRGTGV</sequence>
<evidence type="ECO:0000256" key="5">
    <source>
        <dbReference type="ARBA" id="ARBA00023239"/>
    </source>
</evidence>
<dbReference type="PANTHER" id="PTHR46101">
    <property type="match status" value="1"/>
</dbReference>
<evidence type="ECO:0000256" key="6">
    <source>
        <dbReference type="PIRSR" id="PIRSR602129-50"/>
    </source>
</evidence>
<keyword evidence="4 6" id="KW-0663">Pyridoxal phosphate</keyword>
<feature type="modified residue" description="N6-(pyridoxal phosphate)lysine" evidence="6">
    <location>
        <position position="279"/>
    </location>
</feature>
<protein>
    <submittedName>
        <fullName evidence="8">Pyridoxal-dependent decarboxylase</fullName>
    </submittedName>
</protein>
<gene>
    <name evidence="8" type="ORF">NITFAB_1896</name>
</gene>
<dbReference type="PROSITE" id="PS51318">
    <property type="entry name" value="TAT"/>
    <property type="match status" value="1"/>
</dbReference>
<dbReference type="AlphaFoldDB" id="A0A2X0SKC0"/>
<dbReference type="InterPro" id="IPR051151">
    <property type="entry name" value="Group_II_Decarboxylase"/>
</dbReference>
<organism evidence="8">
    <name type="scientific">Candidatus Nitrotoga fabula</name>
    <dbReference type="NCBI Taxonomy" id="2182327"/>
    <lineage>
        <taxon>Bacteria</taxon>
        <taxon>Pseudomonadati</taxon>
        <taxon>Pseudomonadota</taxon>
        <taxon>Betaproteobacteria</taxon>
        <taxon>Nitrosomonadales</taxon>
        <taxon>Gallionellaceae</taxon>
        <taxon>Candidatus Nitrotoga</taxon>
    </lineage>
</organism>
<dbReference type="Pfam" id="PF00282">
    <property type="entry name" value="Pyridoxal_deC"/>
    <property type="match status" value="1"/>
</dbReference>
<dbReference type="InterPro" id="IPR015421">
    <property type="entry name" value="PyrdxlP-dep_Trfase_major"/>
</dbReference>
<comment type="cofactor">
    <cofactor evidence="1 6 7">
        <name>pyridoxal 5'-phosphate</name>
        <dbReference type="ChEBI" id="CHEBI:597326"/>
    </cofactor>
</comment>
<dbReference type="PROSITE" id="PS51257">
    <property type="entry name" value="PROKAR_LIPOPROTEIN"/>
    <property type="match status" value="1"/>
</dbReference>
<dbReference type="EMBL" id="LS423452">
    <property type="protein sequence ID" value="SPS06306.1"/>
    <property type="molecule type" value="Genomic_DNA"/>
</dbReference>
<evidence type="ECO:0000256" key="4">
    <source>
        <dbReference type="ARBA" id="ARBA00022898"/>
    </source>
</evidence>
<proteinExistence type="inferred from homology"/>